<protein>
    <submittedName>
        <fullName evidence="1">Uncharacterized protein</fullName>
    </submittedName>
</protein>
<dbReference type="Proteomes" id="UP000077266">
    <property type="component" value="Unassembled WGS sequence"/>
</dbReference>
<organism evidence="1 2">
    <name type="scientific">Exidia glandulosa HHB12029</name>
    <dbReference type="NCBI Taxonomy" id="1314781"/>
    <lineage>
        <taxon>Eukaryota</taxon>
        <taxon>Fungi</taxon>
        <taxon>Dikarya</taxon>
        <taxon>Basidiomycota</taxon>
        <taxon>Agaricomycotina</taxon>
        <taxon>Agaricomycetes</taxon>
        <taxon>Auriculariales</taxon>
        <taxon>Exidiaceae</taxon>
        <taxon>Exidia</taxon>
    </lineage>
</organism>
<dbReference type="EMBL" id="KV427447">
    <property type="protein sequence ID" value="KZV77861.1"/>
    <property type="molecule type" value="Genomic_DNA"/>
</dbReference>
<gene>
    <name evidence="1" type="ORF">EXIGLDRAFT_784675</name>
</gene>
<evidence type="ECO:0000313" key="1">
    <source>
        <dbReference type="EMBL" id="KZV77861.1"/>
    </source>
</evidence>
<dbReference type="AlphaFoldDB" id="A0A166MBS5"/>
<reference evidence="1 2" key="1">
    <citation type="journal article" date="2016" name="Mol. Biol. Evol.">
        <title>Comparative Genomics of Early-Diverging Mushroom-Forming Fungi Provides Insights into the Origins of Lignocellulose Decay Capabilities.</title>
        <authorList>
            <person name="Nagy L.G."/>
            <person name="Riley R."/>
            <person name="Tritt A."/>
            <person name="Adam C."/>
            <person name="Daum C."/>
            <person name="Floudas D."/>
            <person name="Sun H."/>
            <person name="Yadav J.S."/>
            <person name="Pangilinan J."/>
            <person name="Larsson K.H."/>
            <person name="Matsuura K."/>
            <person name="Barry K."/>
            <person name="Labutti K."/>
            <person name="Kuo R."/>
            <person name="Ohm R.A."/>
            <person name="Bhattacharya S.S."/>
            <person name="Shirouzu T."/>
            <person name="Yoshinaga Y."/>
            <person name="Martin F.M."/>
            <person name="Grigoriev I.V."/>
            <person name="Hibbett D.S."/>
        </authorList>
    </citation>
    <scope>NUCLEOTIDE SEQUENCE [LARGE SCALE GENOMIC DNA]</scope>
    <source>
        <strain evidence="1 2">HHB12029</strain>
    </source>
</reference>
<evidence type="ECO:0000313" key="2">
    <source>
        <dbReference type="Proteomes" id="UP000077266"/>
    </source>
</evidence>
<name>A0A166MBS5_EXIGL</name>
<dbReference type="InParanoid" id="A0A166MBS5"/>
<sequence>MGARDAVDLGDALAISATRPSRPITIILDADCGIEQAWQTSCTYILRTTTFRLVDLPIVDRVQLRLHDILQESVETMDASRGAWETLRLDGALDVGGNSIVLLRAKGMLAFPLRLTVDMAIGLSGLMGRDQRTTLHHAFSLLFPHCVWNERDVLDALWWSMG</sequence>
<keyword evidence="2" id="KW-1185">Reference proteome</keyword>
<accession>A0A166MBS5</accession>
<proteinExistence type="predicted"/>